<evidence type="ECO:0000256" key="2">
    <source>
        <dbReference type="ARBA" id="ARBA00022840"/>
    </source>
</evidence>
<dbReference type="Pfam" id="PF00196">
    <property type="entry name" value="GerE"/>
    <property type="match status" value="1"/>
</dbReference>
<organism evidence="4 5">
    <name type="scientific">Paractinoplanes durhamensis</name>
    <dbReference type="NCBI Taxonomy" id="113563"/>
    <lineage>
        <taxon>Bacteria</taxon>
        <taxon>Bacillati</taxon>
        <taxon>Actinomycetota</taxon>
        <taxon>Actinomycetes</taxon>
        <taxon>Micromonosporales</taxon>
        <taxon>Micromonosporaceae</taxon>
        <taxon>Paractinoplanes</taxon>
    </lineage>
</organism>
<keyword evidence="1" id="KW-0547">Nucleotide-binding</keyword>
<dbReference type="PROSITE" id="PS00622">
    <property type="entry name" value="HTH_LUXR_1"/>
    <property type="match status" value="1"/>
</dbReference>
<keyword evidence="5" id="KW-1185">Reference proteome</keyword>
<dbReference type="SUPFAM" id="SSF52540">
    <property type="entry name" value="P-loop containing nucleoside triphosphate hydrolases"/>
    <property type="match status" value="1"/>
</dbReference>
<dbReference type="RefSeq" id="WP_203732485.1">
    <property type="nucleotide sequence ID" value="NZ_BOML01000052.1"/>
</dbReference>
<dbReference type="Pfam" id="PF13191">
    <property type="entry name" value="AAA_16"/>
    <property type="match status" value="1"/>
</dbReference>
<dbReference type="InterPro" id="IPR000792">
    <property type="entry name" value="Tscrpt_reg_LuxR_C"/>
</dbReference>
<dbReference type="EMBL" id="BOML01000052">
    <property type="protein sequence ID" value="GIE05115.1"/>
    <property type="molecule type" value="Genomic_DNA"/>
</dbReference>
<evidence type="ECO:0000256" key="1">
    <source>
        <dbReference type="ARBA" id="ARBA00022741"/>
    </source>
</evidence>
<evidence type="ECO:0000313" key="5">
    <source>
        <dbReference type="Proteomes" id="UP000637628"/>
    </source>
</evidence>
<name>A0ABQ3Z5K4_9ACTN</name>
<dbReference type="InterPro" id="IPR027417">
    <property type="entry name" value="P-loop_NTPase"/>
</dbReference>
<dbReference type="InterPro" id="IPR011990">
    <property type="entry name" value="TPR-like_helical_dom_sf"/>
</dbReference>
<gene>
    <name evidence="4" type="ORF">Adu01nite_64650</name>
</gene>
<dbReference type="Proteomes" id="UP000637628">
    <property type="component" value="Unassembled WGS sequence"/>
</dbReference>
<feature type="domain" description="HTH luxR-type" evidence="3">
    <location>
        <begin position="865"/>
        <end position="930"/>
    </location>
</feature>
<dbReference type="InterPro" id="IPR036388">
    <property type="entry name" value="WH-like_DNA-bd_sf"/>
</dbReference>
<dbReference type="InterPro" id="IPR016032">
    <property type="entry name" value="Sig_transdc_resp-reg_C-effctor"/>
</dbReference>
<accession>A0ABQ3Z5K4</accession>
<evidence type="ECO:0000313" key="4">
    <source>
        <dbReference type="EMBL" id="GIE05115.1"/>
    </source>
</evidence>
<dbReference type="Gene3D" id="1.10.10.10">
    <property type="entry name" value="Winged helix-like DNA-binding domain superfamily/Winged helix DNA-binding domain"/>
    <property type="match status" value="1"/>
</dbReference>
<dbReference type="PANTHER" id="PTHR16305:SF35">
    <property type="entry name" value="TRANSCRIPTIONAL ACTIVATOR DOMAIN"/>
    <property type="match status" value="1"/>
</dbReference>
<dbReference type="PANTHER" id="PTHR16305">
    <property type="entry name" value="TESTICULAR SOLUBLE ADENYLYL CYCLASE"/>
    <property type="match status" value="1"/>
</dbReference>
<protein>
    <recommendedName>
        <fullName evidence="3">HTH luxR-type domain-containing protein</fullName>
    </recommendedName>
</protein>
<sequence length="934" mass="98733">MGRPTDDRPSRIVERTRELGALDDCLREIRSGRARVLMFSGVAGIGKTALLEAARDRAADDDVRVLWARAPQSTAPMPYALMRRLLGPAVAERGGPAALTGAAAFAAPLFTPSGELAAGVDYGCQWLLASLADDGPMLVAIDDAHWADAESLRVLADAAEDLQRAPLAIVVTTRPTADLAVQPMLSRLATLSSAGLLHLAPLTEAGVTTVVRQAFGKPPDPSFARACAQASGGNVFYLRELVRPMAAAGLPPAAAAVSELTAIGPDALVWTLRGRLGELGAEAGEVARAAAVLGDDTPLRDVAALAGTDLRQAGLQARRLAGAAVLARTDPVSFPHPLVRSAIEQTIDPGGLGVLHARAAEILRAAGAPAAQITQHLLLAPPAGDAAVAELLTAEGHHALMTGAAATALHLMRRALAEPPPPPDRPAALLALAEAERAVGEPAQAAAHLTEVIETGPREPALRAMADLFEVLYDIEDQDGARRLDERALDARPYGDSPAELRLRAVLLVRHANGLVTRAPAALADLDVDRLPTDSGEHRRLLLSAAIQLRAAGACTAEQFVTYLRRSVRDLPADRPLTYWEVLAALNSAAFLAAAEAMTDADAVLERLRPDVARLRGVAPDVQAEWTQRTVLNTLRRGRFEEAGARLGEAAEFAARHGLVVYTALAAYARGWIELERGNYAEAGRLVLDGPVEEGIAGALGELLSGRPKEALRLLDLPTDPAAPVGEREIEFESHLVASHAWELLGDRDAALRAADRELAIRRRHGPSFRLALALRRRASFAPARTALELLDEAAEACAGTPRLPVLARVHAARGSAMRRAGQLRAARTELAVALDLADRSGLTRLRERVAGELRASGGRPRRTRVTGVGSLTDGQAAVARLAASGCTNREIAEKFYVTIKTVETHLAAVYRKLEVSGREHLAAALGDDPQISG</sequence>
<dbReference type="SUPFAM" id="SSF48452">
    <property type="entry name" value="TPR-like"/>
    <property type="match status" value="1"/>
</dbReference>
<evidence type="ECO:0000259" key="3">
    <source>
        <dbReference type="PROSITE" id="PS50043"/>
    </source>
</evidence>
<dbReference type="SMART" id="SM00421">
    <property type="entry name" value="HTH_LUXR"/>
    <property type="match status" value="1"/>
</dbReference>
<dbReference type="PRINTS" id="PR00038">
    <property type="entry name" value="HTHLUXR"/>
</dbReference>
<dbReference type="SUPFAM" id="SSF46894">
    <property type="entry name" value="C-terminal effector domain of the bipartite response regulators"/>
    <property type="match status" value="1"/>
</dbReference>
<reference evidence="4 5" key="1">
    <citation type="submission" date="2021-01" db="EMBL/GenBank/DDBJ databases">
        <title>Whole genome shotgun sequence of Actinoplanes durhamensis NBRC 14914.</title>
        <authorList>
            <person name="Komaki H."/>
            <person name="Tamura T."/>
        </authorList>
    </citation>
    <scope>NUCLEOTIDE SEQUENCE [LARGE SCALE GENOMIC DNA]</scope>
    <source>
        <strain evidence="4 5">NBRC 14914</strain>
    </source>
</reference>
<keyword evidence="2" id="KW-0067">ATP-binding</keyword>
<comment type="caution">
    <text evidence="4">The sequence shown here is derived from an EMBL/GenBank/DDBJ whole genome shotgun (WGS) entry which is preliminary data.</text>
</comment>
<dbReference type="Gene3D" id="1.25.40.10">
    <property type="entry name" value="Tetratricopeptide repeat domain"/>
    <property type="match status" value="1"/>
</dbReference>
<proteinExistence type="predicted"/>
<dbReference type="InterPro" id="IPR041664">
    <property type="entry name" value="AAA_16"/>
</dbReference>
<dbReference type="Gene3D" id="3.40.50.300">
    <property type="entry name" value="P-loop containing nucleotide triphosphate hydrolases"/>
    <property type="match status" value="1"/>
</dbReference>
<dbReference type="CDD" id="cd06170">
    <property type="entry name" value="LuxR_C_like"/>
    <property type="match status" value="1"/>
</dbReference>
<dbReference type="PROSITE" id="PS50043">
    <property type="entry name" value="HTH_LUXR_2"/>
    <property type="match status" value="1"/>
</dbReference>